<evidence type="ECO:0000313" key="9">
    <source>
        <dbReference type="EMBL" id="MCT4700504.1"/>
    </source>
</evidence>
<dbReference type="Proteomes" id="UP001150641">
    <property type="component" value="Unassembled WGS sequence"/>
</dbReference>
<dbReference type="SUPFAM" id="SSF52172">
    <property type="entry name" value="CheY-like"/>
    <property type="match status" value="1"/>
</dbReference>
<feature type="domain" description="HTH luxR-type" evidence="7">
    <location>
        <begin position="164"/>
        <end position="229"/>
    </location>
</feature>
<dbReference type="PROSITE" id="PS50043">
    <property type="entry name" value="HTH_LUXR_2"/>
    <property type="match status" value="1"/>
</dbReference>
<reference evidence="9" key="1">
    <citation type="submission" date="2022-03" db="EMBL/GenBank/DDBJ databases">
        <title>Proposal of a novel genus Dryocolo and two novel species.</title>
        <authorList>
            <person name="Maddock D.W."/>
            <person name="Brady C.L."/>
            <person name="Denman S."/>
            <person name="Arnold D."/>
        </authorList>
    </citation>
    <scope>NUCLEOTIDE SEQUENCE</scope>
    <source>
        <strain evidence="9">H6W4</strain>
    </source>
</reference>
<dbReference type="InterPro" id="IPR016032">
    <property type="entry name" value="Sig_transdc_resp-reg_C-effctor"/>
</dbReference>
<dbReference type="Gene3D" id="3.40.50.2300">
    <property type="match status" value="1"/>
</dbReference>
<organism evidence="9 10">
    <name type="scientific">Dryocola boscaweniae</name>
    <dbReference type="NCBI Taxonomy" id="2925397"/>
    <lineage>
        <taxon>Bacteria</taxon>
        <taxon>Pseudomonadati</taxon>
        <taxon>Pseudomonadota</taxon>
        <taxon>Gammaproteobacteria</taxon>
        <taxon>Enterobacterales</taxon>
        <taxon>Enterobacteriaceae</taxon>
        <taxon>Dryocola</taxon>
    </lineage>
</organism>
<dbReference type="PRINTS" id="PR00038">
    <property type="entry name" value="HTHLUXR"/>
</dbReference>
<keyword evidence="3" id="KW-0805">Transcription regulation</keyword>
<dbReference type="InterPro" id="IPR000792">
    <property type="entry name" value="Tscrpt_reg_LuxR_C"/>
</dbReference>
<evidence type="ECO:0000256" key="3">
    <source>
        <dbReference type="ARBA" id="ARBA00023015"/>
    </source>
</evidence>
<evidence type="ECO:0000256" key="4">
    <source>
        <dbReference type="ARBA" id="ARBA00023125"/>
    </source>
</evidence>
<evidence type="ECO:0000259" key="7">
    <source>
        <dbReference type="PROSITE" id="PS50043"/>
    </source>
</evidence>
<evidence type="ECO:0000256" key="6">
    <source>
        <dbReference type="PROSITE-ProRule" id="PRU00169"/>
    </source>
</evidence>
<keyword evidence="5" id="KW-0804">Transcription</keyword>
<dbReference type="InterPro" id="IPR001789">
    <property type="entry name" value="Sig_transdc_resp-reg_receiver"/>
</dbReference>
<dbReference type="AlphaFoldDB" id="A0A9X3A9J6"/>
<evidence type="ECO:0000259" key="8">
    <source>
        <dbReference type="PROSITE" id="PS50110"/>
    </source>
</evidence>
<gene>
    <name evidence="9" type="ORF">MUA00_01545</name>
</gene>
<keyword evidence="10" id="KW-1185">Reference proteome</keyword>
<dbReference type="EMBL" id="JALHAP010000066">
    <property type="protein sequence ID" value="MCT4700504.1"/>
    <property type="molecule type" value="Genomic_DNA"/>
</dbReference>
<keyword evidence="4" id="KW-0238">DNA-binding</keyword>
<dbReference type="CDD" id="cd17535">
    <property type="entry name" value="REC_NarL-like"/>
    <property type="match status" value="1"/>
</dbReference>
<evidence type="ECO:0000256" key="2">
    <source>
        <dbReference type="ARBA" id="ARBA00023012"/>
    </source>
</evidence>
<keyword evidence="2" id="KW-0902">Two-component regulatory system</keyword>
<dbReference type="PANTHER" id="PTHR43214">
    <property type="entry name" value="TWO-COMPONENT RESPONSE REGULATOR"/>
    <property type="match status" value="1"/>
</dbReference>
<dbReference type="Pfam" id="PF00196">
    <property type="entry name" value="GerE"/>
    <property type="match status" value="1"/>
</dbReference>
<evidence type="ECO:0000313" key="10">
    <source>
        <dbReference type="Proteomes" id="UP001150641"/>
    </source>
</evidence>
<sequence length="231" mass="26048">MVAYRLTKSNFCNESPVSRIFVIDKTTIVAFAINKLLTNHPYLNVVGQCTDGHNALILCKKSSPNLIIIDPDLSGIDGYELIKQLLRYNPQLKFIIFFHENSQFRLNEYITLGIHGLVLKHSPPNTLFLAIQAVSRGTTFMDAVLAPASRKMSHDALKMDFMANPLSTPKLSARERQILTLITQGLKNKEIANKLVISPKTVESHRLNMMKKLDAHNIVDLIKWANRLNLA</sequence>
<dbReference type="PANTHER" id="PTHR43214:SF3">
    <property type="entry name" value="RESPONSE REGULATOR UVRY"/>
    <property type="match status" value="1"/>
</dbReference>
<accession>A0A9X3A9J6</accession>
<dbReference type="SMART" id="SM00421">
    <property type="entry name" value="HTH_LUXR"/>
    <property type="match status" value="1"/>
</dbReference>
<proteinExistence type="predicted"/>
<dbReference type="InterPro" id="IPR011006">
    <property type="entry name" value="CheY-like_superfamily"/>
</dbReference>
<dbReference type="InterPro" id="IPR036388">
    <property type="entry name" value="WH-like_DNA-bd_sf"/>
</dbReference>
<comment type="caution">
    <text evidence="9">The sequence shown here is derived from an EMBL/GenBank/DDBJ whole genome shotgun (WGS) entry which is preliminary data.</text>
</comment>
<keyword evidence="1 6" id="KW-0597">Phosphoprotein</keyword>
<dbReference type="Pfam" id="PF00072">
    <property type="entry name" value="Response_reg"/>
    <property type="match status" value="1"/>
</dbReference>
<dbReference type="GO" id="GO:0006355">
    <property type="term" value="P:regulation of DNA-templated transcription"/>
    <property type="evidence" value="ECO:0007669"/>
    <property type="project" value="InterPro"/>
</dbReference>
<dbReference type="Gene3D" id="1.10.10.10">
    <property type="entry name" value="Winged helix-like DNA-binding domain superfamily/Winged helix DNA-binding domain"/>
    <property type="match status" value="1"/>
</dbReference>
<dbReference type="PROSITE" id="PS50110">
    <property type="entry name" value="RESPONSE_REGULATORY"/>
    <property type="match status" value="1"/>
</dbReference>
<dbReference type="CDD" id="cd06170">
    <property type="entry name" value="LuxR_C_like"/>
    <property type="match status" value="1"/>
</dbReference>
<evidence type="ECO:0000256" key="5">
    <source>
        <dbReference type="ARBA" id="ARBA00023163"/>
    </source>
</evidence>
<dbReference type="RefSeq" id="WP_271121377.1">
    <property type="nucleotide sequence ID" value="NZ_JALHAN010000053.1"/>
</dbReference>
<evidence type="ECO:0000256" key="1">
    <source>
        <dbReference type="ARBA" id="ARBA00022553"/>
    </source>
</evidence>
<name>A0A9X3A9J6_9ENTR</name>
<dbReference type="SMART" id="SM00448">
    <property type="entry name" value="REC"/>
    <property type="match status" value="1"/>
</dbReference>
<dbReference type="InterPro" id="IPR058245">
    <property type="entry name" value="NreC/VraR/RcsB-like_REC"/>
</dbReference>
<protein>
    <submittedName>
        <fullName evidence="9">LuxR C-terminal-related transcriptional regulator</fullName>
    </submittedName>
</protein>
<dbReference type="GO" id="GO:0003677">
    <property type="term" value="F:DNA binding"/>
    <property type="evidence" value="ECO:0007669"/>
    <property type="project" value="UniProtKB-KW"/>
</dbReference>
<feature type="domain" description="Response regulatory" evidence="8">
    <location>
        <begin position="19"/>
        <end position="135"/>
    </location>
</feature>
<dbReference type="SUPFAM" id="SSF46894">
    <property type="entry name" value="C-terminal effector domain of the bipartite response regulators"/>
    <property type="match status" value="1"/>
</dbReference>
<dbReference type="PROSITE" id="PS00622">
    <property type="entry name" value="HTH_LUXR_1"/>
    <property type="match status" value="1"/>
</dbReference>
<dbReference type="GO" id="GO:0000160">
    <property type="term" value="P:phosphorelay signal transduction system"/>
    <property type="evidence" value="ECO:0007669"/>
    <property type="project" value="UniProtKB-KW"/>
</dbReference>
<feature type="modified residue" description="4-aspartylphosphate" evidence="6">
    <location>
        <position position="70"/>
    </location>
</feature>
<dbReference type="InterPro" id="IPR039420">
    <property type="entry name" value="WalR-like"/>
</dbReference>